<feature type="transmembrane region" description="Helical" evidence="6">
    <location>
        <begin position="748"/>
        <end position="769"/>
    </location>
</feature>
<gene>
    <name evidence="9" type="ORF">SAMN05660862_1411</name>
</gene>
<reference evidence="9 10" key="1">
    <citation type="submission" date="2017-04" db="EMBL/GenBank/DDBJ databases">
        <authorList>
            <person name="Afonso C.L."/>
            <person name="Miller P.J."/>
            <person name="Scott M.A."/>
            <person name="Spackman E."/>
            <person name="Goraichik I."/>
            <person name="Dimitrov K.M."/>
            <person name="Suarez D.L."/>
            <person name="Swayne D.E."/>
        </authorList>
    </citation>
    <scope>NUCLEOTIDE SEQUENCE [LARGE SCALE GENOMIC DNA]</scope>
    <source>
        <strain evidence="9 10">DSM 22418</strain>
    </source>
</reference>
<dbReference type="Pfam" id="PF02687">
    <property type="entry name" value="FtsX"/>
    <property type="match status" value="2"/>
</dbReference>
<feature type="transmembrane region" description="Helical" evidence="6">
    <location>
        <begin position="665"/>
        <end position="689"/>
    </location>
</feature>
<evidence type="ECO:0000256" key="3">
    <source>
        <dbReference type="ARBA" id="ARBA00022692"/>
    </source>
</evidence>
<accession>A0A1X7J4F6</accession>
<dbReference type="GO" id="GO:0005886">
    <property type="term" value="C:plasma membrane"/>
    <property type="evidence" value="ECO:0007669"/>
    <property type="project" value="UniProtKB-SubCell"/>
</dbReference>
<name>A0A1X7J4F6_9SPHI</name>
<protein>
    <submittedName>
        <fullName evidence="9">Duplicated orphan permease</fullName>
    </submittedName>
</protein>
<dbReference type="InterPro" id="IPR025857">
    <property type="entry name" value="MacB_PCD"/>
</dbReference>
<feature type="domain" description="ABC3 transporter permease C-terminal" evidence="7">
    <location>
        <begin position="285"/>
        <end position="401"/>
    </location>
</feature>
<evidence type="ECO:0000259" key="8">
    <source>
        <dbReference type="Pfam" id="PF12704"/>
    </source>
</evidence>
<keyword evidence="3 6" id="KW-0812">Transmembrane</keyword>
<dbReference type="OrthoDB" id="1451596at2"/>
<dbReference type="STRING" id="561061.SAMN05660862_1411"/>
<dbReference type="RefSeq" id="WP_085472259.1">
    <property type="nucleotide sequence ID" value="NZ_FXAU01000002.1"/>
</dbReference>
<evidence type="ECO:0000256" key="1">
    <source>
        <dbReference type="ARBA" id="ARBA00004651"/>
    </source>
</evidence>
<dbReference type="PANTHER" id="PTHR30572:SF18">
    <property type="entry name" value="ABC-TYPE MACROLIDE FAMILY EXPORT SYSTEM PERMEASE COMPONENT 2"/>
    <property type="match status" value="1"/>
</dbReference>
<feature type="transmembrane region" description="Helical" evidence="6">
    <location>
        <begin position="325"/>
        <end position="353"/>
    </location>
</feature>
<sequence>MLTNIFKTSMRNLWKTKGYSFLNIFGLAVGIAAAAIIFLWVEGQLTKNSHFPNKEDIYIVKSKQTYDGTTYVFDSSQGLLGPTIKQEIAGIKHTVRTDWGTSLLFAVGDKSLYQSGFYADPEIIELFSMEFLEGDRKTALDKPENIVLSQSGAQVLFGNQPAVGKTIRINDSEIYTVTGVTKDFPTNSSYKFKWIIPFKKYEVGKEWLTNWGSNSLMTLVQLEPNANQEQINKQLYDFVKRKTNGDVFFSANFLYPMARWNTYNVFDKDGNEQEGNIKNIRLFTIIAAIVLLIACINFMNLATARSEKRAKEVGMRKVVGASRKSLIAQFIGESLLYALLSTILAIALIYLAIKPFNTLIGEDLSVDLLKPLHLGFLLTIMFICGILAGSYPALYLSAFNPLTTIKGGKQKTGSAGLVRRGLVILQYTASIVLIICTIIIYQQIQHAKNRDLGFERSQVITTAQQGEMGKHLDVIKEQLLATGNIERVGLSNTNILNVGSNTSDFKWEGKDPNANILISLMNVDEDLIPSLSMHMHDGRNFRSKFVGDSTSVVINQAFAELIQPDGMVAGKILDWSGRPYTIVGVVKNFVYNDMYATPSPIVFSAIDNNSGLLNIKTKANVDLQQTVQQIEKIIKENNPNYPFEYRFLDETFNNRFSSELFIQKLASIFAIISIIISCLGLFGLAAYSAEQRAREVSIRKVLGASVRNLIAMLNREFMLLVGISCLIAFPIAWWFMRDWLSDYNYRIAIGWSVFALAGGLALVIALLTITSQAWRAATSNPTKKLRNE</sequence>
<feature type="transmembrane region" description="Helical" evidence="6">
    <location>
        <begin position="417"/>
        <end position="441"/>
    </location>
</feature>
<keyword evidence="2" id="KW-1003">Cell membrane</keyword>
<feature type="transmembrane region" description="Helical" evidence="6">
    <location>
        <begin position="21"/>
        <end position="41"/>
    </location>
</feature>
<organism evidence="9 10">
    <name type="scientific">Sphingobacterium psychroaquaticum</name>
    <dbReference type="NCBI Taxonomy" id="561061"/>
    <lineage>
        <taxon>Bacteria</taxon>
        <taxon>Pseudomonadati</taxon>
        <taxon>Bacteroidota</taxon>
        <taxon>Sphingobacteriia</taxon>
        <taxon>Sphingobacteriales</taxon>
        <taxon>Sphingobacteriaceae</taxon>
        <taxon>Sphingobacterium</taxon>
    </lineage>
</organism>
<feature type="transmembrane region" description="Helical" evidence="6">
    <location>
        <begin position="282"/>
        <end position="304"/>
    </location>
</feature>
<keyword evidence="4 6" id="KW-1133">Transmembrane helix</keyword>
<evidence type="ECO:0000313" key="9">
    <source>
        <dbReference type="EMBL" id="SMG22215.1"/>
    </source>
</evidence>
<feature type="domain" description="MacB-like periplasmic core" evidence="8">
    <location>
        <begin position="20"/>
        <end position="235"/>
    </location>
</feature>
<keyword evidence="10" id="KW-1185">Reference proteome</keyword>
<evidence type="ECO:0000256" key="2">
    <source>
        <dbReference type="ARBA" id="ARBA00022475"/>
    </source>
</evidence>
<dbReference type="GO" id="GO:0022857">
    <property type="term" value="F:transmembrane transporter activity"/>
    <property type="evidence" value="ECO:0007669"/>
    <property type="project" value="TreeGrafter"/>
</dbReference>
<dbReference type="PANTHER" id="PTHR30572">
    <property type="entry name" value="MEMBRANE COMPONENT OF TRANSPORTER-RELATED"/>
    <property type="match status" value="1"/>
</dbReference>
<proteinExistence type="predicted"/>
<feature type="transmembrane region" description="Helical" evidence="6">
    <location>
        <begin position="717"/>
        <end position="736"/>
    </location>
</feature>
<evidence type="ECO:0000313" key="10">
    <source>
        <dbReference type="Proteomes" id="UP000192980"/>
    </source>
</evidence>
<dbReference type="InterPro" id="IPR050250">
    <property type="entry name" value="Macrolide_Exporter_MacB"/>
</dbReference>
<feature type="transmembrane region" description="Helical" evidence="6">
    <location>
        <begin position="373"/>
        <end position="396"/>
    </location>
</feature>
<evidence type="ECO:0000259" key="7">
    <source>
        <dbReference type="Pfam" id="PF02687"/>
    </source>
</evidence>
<feature type="domain" description="ABC3 transporter permease C-terminal" evidence="7">
    <location>
        <begin position="668"/>
        <end position="781"/>
    </location>
</feature>
<dbReference type="EMBL" id="FXAU01000002">
    <property type="protein sequence ID" value="SMG22215.1"/>
    <property type="molecule type" value="Genomic_DNA"/>
</dbReference>
<comment type="subcellular location">
    <subcellularLocation>
        <location evidence="1">Cell membrane</location>
        <topology evidence="1">Multi-pass membrane protein</topology>
    </subcellularLocation>
</comment>
<keyword evidence="5 6" id="KW-0472">Membrane</keyword>
<dbReference type="AlphaFoldDB" id="A0A1X7J4F6"/>
<evidence type="ECO:0000256" key="6">
    <source>
        <dbReference type="SAM" id="Phobius"/>
    </source>
</evidence>
<evidence type="ECO:0000256" key="5">
    <source>
        <dbReference type="ARBA" id="ARBA00023136"/>
    </source>
</evidence>
<dbReference type="Proteomes" id="UP000192980">
    <property type="component" value="Unassembled WGS sequence"/>
</dbReference>
<dbReference type="Pfam" id="PF12704">
    <property type="entry name" value="MacB_PCD"/>
    <property type="match status" value="2"/>
</dbReference>
<evidence type="ECO:0000256" key="4">
    <source>
        <dbReference type="ARBA" id="ARBA00022989"/>
    </source>
</evidence>
<feature type="domain" description="MacB-like periplasmic core" evidence="8">
    <location>
        <begin position="432"/>
        <end position="632"/>
    </location>
</feature>
<dbReference type="InterPro" id="IPR003838">
    <property type="entry name" value="ABC3_permease_C"/>
</dbReference>